<evidence type="ECO:0000313" key="3">
    <source>
        <dbReference type="Proteomes" id="UP000287144"/>
    </source>
</evidence>
<feature type="region of interest" description="Disordered" evidence="1">
    <location>
        <begin position="223"/>
        <end position="297"/>
    </location>
</feature>
<feature type="compositionally biased region" description="Polar residues" evidence="1">
    <location>
        <begin position="18"/>
        <end position="30"/>
    </location>
</feature>
<feature type="region of interest" description="Disordered" evidence="1">
    <location>
        <begin position="145"/>
        <end position="183"/>
    </location>
</feature>
<dbReference type="EMBL" id="NKCK01000764">
    <property type="protein sequence ID" value="RSL77820.1"/>
    <property type="molecule type" value="Genomic_DNA"/>
</dbReference>
<proteinExistence type="predicted"/>
<protein>
    <submittedName>
        <fullName evidence="2">Uncharacterized protein</fullName>
    </submittedName>
</protein>
<gene>
    <name evidence="2" type="ORF">CEP52_017685</name>
</gene>
<accession>A0A428RJW5</accession>
<dbReference type="AlphaFoldDB" id="A0A428RJW5"/>
<feature type="compositionally biased region" description="Polar residues" evidence="1">
    <location>
        <begin position="244"/>
        <end position="261"/>
    </location>
</feature>
<keyword evidence="3" id="KW-1185">Reference proteome</keyword>
<sequence>MTEKIWVELVAGFASGGETSVKTSASTAQDGLQEASLEHPGDPIPADPRAKGPRPWDPAWVGQAMRKRGMTAIHKNYKFGRECNTTAVLFFYNTIHDFWDGSVYTPDGKPPQDADKIWRLQIRCIMRRQDVSEVDGELVRHTAKERKQMAKAKPYRVQKQTTERSLRPRKPPVDAQRGSHAASPALTQITVAGSDSVLGDRGESIWSVPCSPASPIVGLLGNCDDDEHDELEDDGVDGVDGEESSPTGIVVSTSGHSQDVFQRQHDPRASPPAIEHDAEGEPCEAADGGAAFAHNGAGDSTHFEELQEHPVPSEFIATMAGDDAWMNMGMPMEGFQDMADFGMDGLGDLNLDMDMDMDMPVDMPSDAGDLQEPPCSHSQKAPMAILSTSSTVASAASPHEVAGENRQTSSATAADEPAPQPVPEPEWSATPEEVLMAMQQALLGLIAERGWDLGPYQDFGGSRKPHAPANMSIPVLA</sequence>
<reference evidence="2 3" key="1">
    <citation type="submission" date="2017-06" db="EMBL/GenBank/DDBJ databases">
        <title>Comparative genomic analysis of Ambrosia Fusariam Clade fungi.</title>
        <authorList>
            <person name="Stajich J.E."/>
            <person name="Carrillo J."/>
            <person name="Kijimoto T."/>
            <person name="Eskalen A."/>
            <person name="O'Donnell K."/>
            <person name="Kasson M."/>
        </authorList>
    </citation>
    <scope>NUCLEOTIDE SEQUENCE [LARGE SCALE GENOMIC DNA]</scope>
    <source>
        <strain evidence="2 3">NRRL62579</strain>
    </source>
</reference>
<comment type="caution">
    <text evidence="2">The sequence shown here is derived from an EMBL/GenBank/DDBJ whole genome shotgun (WGS) entry which is preliminary data.</text>
</comment>
<dbReference type="Proteomes" id="UP000287144">
    <property type="component" value="Unassembled WGS sequence"/>
</dbReference>
<name>A0A428RJW5_9HYPO</name>
<feature type="region of interest" description="Disordered" evidence="1">
    <location>
        <begin position="18"/>
        <end position="55"/>
    </location>
</feature>
<feature type="region of interest" description="Disordered" evidence="1">
    <location>
        <begin position="360"/>
        <end position="426"/>
    </location>
</feature>
<feature type="compositionally biased region" description="Basic and acidic residues" evidence="1">
    <location>
        <begin position="262"/>
        <end position="279"/>
    </location>
</feature>
<evidence type="ECO:0000256" key="1">
    <source>
        <dbReference type="SAM" id="MobiDB-lite"/>
    </source>
</evidence>
<evidence type="ECO:0000313" key="2">
    <source>
        <dbReference type="EMBL" id="RSL77820.1"/>
    </source>
</evidence>
<feature type="compositionally biased region" description="Low complexity" evidence="1">
    <location>
        <begin position="387"/>
        <end position="397"/>
    </location>
</feature>
<organism evidence="2 3">
    <name type="scientific">Fusarium oligoseptatum</name>
    <dbReference type="NCBI Taxonomy" id="2604345"/>
    <lineage>
        <taxon>Eukaryota</taxon>
        <taxon>Fungi</taxon>
        <taxon>Dikarya</taxon>
        <taxon>Ascomycota</taxon>
        <taxon>Pezizomycotina</taxon>
        <taxon>Sordariomycetes</taxon>
        <taxon>Hypocreomycetidae</taxon>
        <taxon>Hypocreales</taxon>
        <taxon>Nectriaceae</taxon>
        <taxon>Fusarium</taxon>
        <taxon>Fusarium solani species complex</taxon>
    </lineage>
</organism>
<feature type="compositionally biased region" description="Acidic residues" evidence="1">
    <location>
        <begin position="223"/>
        <end position="243"/>
    </location>
</feature>